<accession>A0AAN7Z0A4</accession>
<dbReference type="InterPro" id="IPR038694">
    <property type="entry name" value="DUF427_sf"/>
</dbReference>
<protein>
    <recommendedName>
        <fullName evidence="1">DUF427 domain-containing protein</fullName>
    </recommendedName>
</protein>
<dbReference type="Proteomes" id="UP001305414">
    <property type="component" value="Unassembled WGS sequence"/>
</dbReference>
<sequence length="271" mass="29941">MPPPPRNLDELARSLLANGPVKTLPAAPKRVRVRLGGSYVADTTRAVYVWEHAYYPMYYVPSESFAEGVLSYPDSSASSSTGNGYRLAVLGAGDATTDRVIVFREGVLKDLVRVEFGAVDAWFEEDTRIDVHPKDPFKRVDVVFSSRPVRVLVHGTEVAHAPSCFQLYETGLPVRFYLPITSVRLDLLRESATVTACPYKGVANYYDVVFGGVEKGAQGGGKEQTLKDIIWYYKTPKLECAAIAGCLCFYNEKVDIELDGKVLERPTSPFS</sequence>
<dbReference type="Gene3D" id="2.170.150.40">
    <property type="entry name" value="Domain of unknown function (DUF427)"/>
    <property type="match status" value="2"/>
</dbReference>
<gene>
    <name evidence="2" type="ORF">RRF57_000993</name>
</gene>
<feature type="domain" description="DUF427" evidence="1">
    <location>
        <begin position="31"/>
        <end position="75"/>
    </location>
</feature>
<name>A0AAN7Z0A4_9PEZI</name>
<proteinExistence type="predicted"/>
<dbReference type="AlphaFoldDB" id="A0AAN7Z0A4"/>
<reference evidence="2 3" key="1">
    <citation type="submission" date="2023-10" db="EMBL/GenBank/DDBJ databases">
        <title>Draft genome sequence of Xylaria bambusicola isolate GMP-LS, the root and basal stem rot pathogen of sugarcane in Indonesia.</title>
        <authorList>
            <person name="Selvaraj P."/>
            <person name="Muralishankar V."/>
            <person name="Muruganantham S."/>
            <person name="Sp S."/>
            <person name="Haryani S."/>
            <person name="Lau K.J.X."/>
            <person name="Naqvi N.I."/>
        </authorList>
    </citation>
    <scope>NUCLEOTIDE SEQUENCE [LARGE SCALE GENOMIC DNA]</scope>
    <source>
        <strain evidence="2">GMP-LS</strain>
    </source>
</reference>
<evidence type="ECO:0000313" key="2">
    <source>
        <dbReference type="EMBL" id="KAK5625277.1"/>
    </source>
</evidence>
<dbReference type="InterPro" id="IPR007361">
    <property type="entry name" value="DUF427"/>
</dbReference>
<dbReference type="EMBL" id="JAWHQM010000002">
    <property type="protein sequence ID" value="KAK5625277.1"/>
    <property type="molecule type" value="Genomic_DNA"/>
</dbReference>
<keyword evidence="3" id="KW-1185">Reference proteome</keyword>
<dbReference type="PANTHER" id="PTHR34310:SF9">
    <property type="entry name" value="BLR5716 PROTEIN"/>
    <property type="match status" value="1"/>
</dbReference>
<dbReference type="PANTHER" id="PTHR34310">
    <property type="entry name" value="DUF427 DOMAIN PROTEIN (AFU_ORTHOLOGUE AFUA_3G02220)"/>
    <property type="match status" value="1"/>
</dbReference>
<feature type="domain" description="DUF427" evidence="1">
    <location>
        <begin position="149"/>
        <end position="252"/>
    </location>
</feature>
<organism evidence="2 3">
    <name type="scientific">Xylaria bambusicola</name>
    <dbReference type="NCBI Taxonomy" id="326684"/>
    <lineage>
        <taxon>Eukaryota</taxon>
        <taxon>Fungi</taxon>
        <taxon>Dikarya</taxon>
        <taxon>Ascomycota</taxon>
        <taxon>Pezizomycotina</taxon>
        <taxon>Sordariomycetes</taxon>
        <taxon>Xylariomycetidae</taxon>
        <taxon>Xylariales</taxon>
        <taxon>Xylariaceae</taxon>
        <taxon>Xylaria</taxon>
    </lineage>
</organism>
<dbReference type="Pfam" id="PF04248">
    <property type="entry name" value="NTP_transf_9"/>
    <property type="match status" value="2"/>
</dbReference>
<evidence type="ECO:0000313" key="3">
    <source>
        <dbReference type="Proteomes" id="UP001305414"/>
    </source>
</evidence>
<comment type="caution">
    <text evidence="2">The sequence shown here is derived from an EMBL/GenBank/DDBJ whole genome shotgun (WGS) entry which is preliminary data.</text>
</comment>
<evidence type="ECO:0000259" key="1">
    <source>
        <dbReference type="Pfam" id="PF04248"/>
    </source>
</evidence>